<name>A0A1H3SY60_9PSEU</name>
<evidence type="ECO:0000256" key="1">
    <source>
        <dbReference type="SAM" id="MobiDB-lite"/>
    </source>
</evidence>
<sequence length="195" mass="20673">MLLRDRAWVLLKHMNPKMELSVSTPPVIIMSARPSTSSAMATRTADSDAAHTASTVEFMPPRPRRFATRPATTLASSPGKVVSSHRVNAWAYFSAICSASSVVSPQLRTTSLSTGVDSRAASGCTSGTDPVVPRTQPVVDASYHAEPTAPLSRRRSRATPRLSSCIVLVISSWLGGSPHSSGLKSTSGTKPPRCE</sequence>
<gene>
    <name evidence="2" type="ORF">SAMN05216215_10723</name>
</gene>
<proteinExistence type="predicted"/>
<organism evidence="2 3">
    <name type="scientific">Saccharopolyspora shandongensis</name>
    <dbReference type="NCBI Taxonomy" id="418495"/>
    <lineage>
        <taxon>Bacteria</taxon>
        <taxon>Bacillati</taxon>
        <taxon>Actinomycetota</taxon>
        <taxon>Actinomycetes</taxon>
        <taxon>Pseudonocardiales</taxon>
        <taxon>Pseudonocardiaceae</taxon>
        <taxon>Saccharopolyspora</taxon>
    </lineage>
</organism>
<evidence type="ECO:0000313" key="3">
    <source>
        <dbReference type="Proteomes" id="UP000199529"/>
    </source>
</evidence>
<protein>
    <submittedName>
        <fullName evidence="2">Uncharacterized protein</fullName>
    </submittedName>
</protein>
<reference evidence="3" key="1">
    <citation type="submission" date="2016-10" db="EMBL/GenBank/DDBJ databases">
        <authorList>
            <person name="Varghese N."/>
            <person name="Submissions S."/>
        </authorList>
    </citation>
    <scope>NUCLEOTIDE SEQUENCE [LARGE SCALE GENOMIC DNA]</scope>
    <source>
        <strain evidence="3">CGMCC 4.3530</strain>
    </source>
</reference>
<dbReference type="EMBL" id="FNOK01000072">
    <property type="protein sequence ID" value="SDZ42435.1"/>
    <property type="molecule type" value="Genomic_DNA"/>
</dbReference>
<accession>A0A1H3SY60</accession>
<evidence type="ECO:0000313" key="2">
    <source>
        <dbReference type="EMBL" id="SDZ42435.1"/>
    </source>
</evidence>
<dbReference type="AlphaFoldDB" id="A0A1H3SY60"/>
<keyword evidence="3" id="KW-1185">Reference proteome</keyword>
<feature type="region of interest" description="Disordered" evidence="1">
    <location>
        <begin position="116"/>
        <end position="135"/>
    </location>
</feature>
<dbReference type="Proteomes" id="UP000199529">
    <property type="component" value="Unassembled WGS sequence"/>
</dbReference>